<dbReference type="CDD" id="cd08547">
    <property type="entry name" value="Type_II_cohesin"/>
    <property type="match status" value="1"/>
</dbReference>
<dbReference type="Pfam" id="PF18962">
    <property type="entry name" value="Por_Secre_tail"/>
    <property type="match status" value="1"/>
</dbReference>
<dbReference type="AlphaFoldDB" id="A0A5D0GCT8"/>
<name>A0A5D0GCT8_9FLAO</name>
<organism evidence="4 5">
    <name type="scientific">Formosa maritima</name>
    <dbReference type="NCBI Taxonomy" id="2592046"/>
    <lineage>
        <taxon>Bacteria</taxon>
        <taxon>Pseudomonadati</taxon>
        <taxon>Bacteroidota</taxon>
        <taxon>Flavobacteriia</taxon>
        <taxon>Flavobacteriales</taxon>
        <taxon>Flavobacteriaceae</taxon>
        <taxon>Formosa</taxon>
    </lineage>
</organism>
<dbReference type="Gene3D" id="2.60.40.680">
    <property type="match status" value="1"/>
</dbReference>
<feature type="domain" description="Cohesin" evidence="2">
    <location>
        <begin position="46"/>
        <end position="136"/>
    </location>
</feature>
<evidence type="ECO:0000313" key="5">
    <source>
        <dbReference type="Proteomes" id="UP000324550"/>
    </source>
</evidence>
<dbReference type="Proteomes" id="UP000324550">
    <property type="component" value="Unassembled WGS sequence"/>
</dbReference>
<gene>
    <name evidence="4" type="ORF">FVF61_05665</name>
</gene>
<dbReference type="GO" id="GO:0030246">
    <property type="term" value="F:carbohydrate binding"/>
    <property type="evidence" value="ECO:0007669"/>
    <property type="project" value="InterPro"/>
</dbReference>
<accession>A0A5D0GCT8</accession>
<keyword evidence="5" id="KW-1185">Reference proteome</keyword>
<dbReference type="SUPFAM" id="SSF49384">
    <property type="entry name" value="Carbohydrate-binding domain"/>
    <property type="match status" value="1"/>
</dbReference>
<dbReference type="NCBIfam" id="TIGR04183">
    <property type="entry name" value="Por_Secre_tail"/>
    <property type="match status" value="1"/>
</dbReference>
<evidence type="ECO:0000259" key="3">
    <source>
        <dbReference type="Pfam" id="PF18962"/>
    </source>
</evidence>
<proteinExistence type="predicted"/>
<dbReference type="GO" id="GO:0000272">
    <property type="term" value="P:polysaccharide catabolic process"/>
    <property type="evidence" value="ECO:0007669"/>
    <property type="project" value="InterPro"/>
</dbReference>
<feature type="domain" description="Secretion system C-terminal sorting" evidence="3">
    <location>
        <begin position="182"/>
        <end position="258"/>
    </location>
</feature>
<evidence type="ECO:0000313" key="4">
    <source>
        <dbReference type="EMBL" id="TYA56726.1"/>
    </source>
</evidence>
<comment type="caution">
    <text evidence="4">The sequence shown here is derived from an EMBL/GenBank/DDBJ whole genome shotgun (WGS) entry which is preliminary data.</text>
</comment>
<sequence length="260" mass="28052">MMMKHILTHISKVLILSTFVLGSTLGMAQNINLVASVDETPPLSIGQTFNYTIEAVAGTTAYRGVQIYLNYNPAIIQINSLTPNNSVLNVPLANDTSTPGIIRYAAGAFSDITGTTTVFTVSFEVISVSEGVMITHDLFENGNPNGTGVTNTLGQNILGTANNILLETLAVEYRSFSDIFSIYPNPVKGVLHIKTSIMTELSGISFYTLEGKLVFEDKEVILSDNGLSLDVSNKLINGLYLMTLTSTLGEQATYKIIVNK</sequence>
<dbReference type="InterPro" id="IPR002102">
    <property type="entry name" value="Cohesin_dom"/>
</dbReference>
<reference evidence="4 5" key="1">
    <citation type="submission" date="2019-08" db="EMBL/GenBank/DDBJ databases">
        <title>Formosa sediminis sp. nov., isolated from marine sediment.</title>
        <authorList>
            <person name="Cao W.R."/>
        </authorList>
    </citation>
    <scope>NUCLEOTIDE SEQUENCE [LARGE SCALE GENOMIC DNA]</scope>
    <source>
        <strain evidence="4 5">1494</strain>
    </source>
</reference>
<dbReference type="EMBL" id="VSFC01000029">
    <property type="protein sequence ID" value="TYA56726.1"/>
    <property type="molecule type" value="Genomic_DNA"/>
</dbReference>
<protein>
    <submittedName>
        <fullName evidence="4">T9SS type A sorting domain-containing protein</fullName>
    </submittedName>
</protein>
<evidence type="ECO:0000256" key="1">
    <source>
        <dbReference type="ARBA" id="ARBA00022729"/>
    </source>
</evidence>
<keyword evidence="1" id="KW-0732">Signal</keyword>
<dbReference type="InterPro" id="IPR008965">
    <property type="entry name" value="CBM2/CBM3_carb-bd_dom_sf"/>
</dbReference>
<evidence type="ECO:0000259" key="2">
    <source>
        <dbReference type="Pfam" id="PF00963"/>
    </source>
</evidence>
<dbReference type="Pfam" id="PF00963">
    <property type="entry name" value="Cohesin"/>
    <property type="match status" value="1"/>
</dbReference>
<dbReference type="InterPro" id="IPR026444">
    <property type="entry name" value="Secre_tail"/>
</dbReference>